<evidence type="ECO:0000256" key="6">
    <source>
        <dbReference type="RuleBase" id="RU000461"/>
    </source>
</evidence>
<dbReference type="PRINTS" id="PR00465">
    <property type="entry name" value="EP450IV"/>
</dbReference>
<comment type="caution">
    <text evidence="8">The sequence shown here is derived from an EMBL/GenBank/DDBJ whole genome shotgun (WGS) entry which is preliminary data.</text>
</comment>
<dbReference type="InterPro" id="IPR017972">
    <property type="entry name" value="Cyt_P450_CS"/>
</dbReference>
<dbReference type="PROSITE" id="PS00086">
    <property type="entry name" value="CYTOCHROME_P450"/>
    <property type="match status" value="1"/>
</dbReference>
<dbReference type="GO" id="GO:0005506">
    <property type="term" value="F:iron ion binding"/>
    <property type="evidence" value="ECO:0007669"/>
    <property type="project" value="InterPro"/>
</dbReference>
<dbReference type="PANTHER" id="PTHR47582:SF1">
    <property type="entry name" value="P450, PUTATIVE (EUROFUNG)-RELATED"/>
    <property type="match status" value="1"/>
</dbReference>
<comment type="cofactor">
    <cofactor evidence="1 5">
        <name>heme</name>
        <dbReference type="ChEBI" id="CHEBI:30413"/>
    </cofactor>
</comment>
<evidence type="ECO:0000313" key="8">
    <source>
        <dbReference type="EMBL" id="KAH7088269.1"/>
    </source>
</evidence>
<keyword evidence="7" id="KW-0812">Transmembrane</keyword>
<keyword evidence="6" id="KW-0560">Oxidoreductase</keyword>
<organism evidence="8 9">
    <name type="scientific">Paraphoma chrysanthemicola</name>
    <dbReference type="NCBI Taxonomy" id="798071"/>
    <lineage>
        <taxon>Eukaryota</taxon>
        <taxon>Fungi</taxon>
        <taxon>Dikarya</taxon>
        <taxon>Ascomycota</taxon>
        <taxon>Pezizomycotina</taxon>
        <taxon>Dothideomycetes</taxon>
        <taxon>Pleosporomycetidae</taxon>
        <taxon>Pleosporales</taxon>
        <taxon>Pleosporineae</taxon>
        <taxon>Phaeosphaeriaceae</taxon>
        <taxon>Paraphoma</taxon>
    </lineage>
</organism>
<evidence type="ECO:0000256" key="4">
    <source>
        <dbReference type="ARBA" id="ARBA00023004"/>
    </source>
</evidence>
<name>A0A8K0VZ36_9PLEO</name>
<dbReference type="AlphaFoldDB" id="A0A8K0VZ36"/>
<dbReference type="GO" id="GO:0020037">
    <property type="term" value="F:heme binding"/>
    <property type="evidence" value="ECO:0007669"/>
    <property type="project" value="InterPro"/>
</dbReference>
<dbReference type="PANTHER" id="PTHR47582">
    <property type="entry name" value="P450, PUTATIVE (EUROFUNG)-RELATED"/>
    <property type="match status" value="1"/>
</dbReference>
<dbReference type="SUPFAM" id="SSF48264">
    <property type="entry name" value="Cytochrome P450"/>
    <property type="match status" value="1"/>
</dbReference>
<dbReference type="Pfam" id="PF00067">
    <property type="entry name" value="p450"/>
    <property type="match status" value="1"/>
</dbReference>
<feature type="binding site" description="axial binding residue" evidence="5">
    <location>
        <position position="436"/>
    </location>
    <ligand>
        <name>heme</name>
        <dbReference type="ChEBI" id="CHEBI:30413"/>
    </ligand>
    <ligandPart>
        <name>Fe</name>
        <dbReference type="ChEBI" id="CHEBI:18248"/>
    </ligandPart>
</feature>
<dbReference type="GO" id="GO:0004497">
    <property type="term" value="F:monooxygenase activity"/>
    <property type="evidence" value="ECO:0007669"/>
    <property type="project" value="UniProtKB-KW"/>
</dbReference>
<evidence type="ECO:0000256" key="7">
    <source>
        <dbReference type="SAM" id="Phobius"/>
    </source>
</evidence>
<dbReference type="Gene3D" id="1.10.630.10">
    <property type="entry name" value="Cytochrome P450"/>
    <property type="match status" value="1"/>
</dbReference>
<keyword evidence="4 5" id="KW-0408">Iron</keyword>
<sequence>MPGVLAITVASAITFIGVLHLLLRYLHDSREPPIAPTSIPFFGHLIGLIRKKSQYYVELRDKYDLPISTLHLPGSRLYVINCISLIPHVQKHFKTLAFPPIEAMAAKNVCGSSKVANDILDTNVNGDDGPWGYSITHYPAVRVPLLPGPGLDAMNRVMAQKVAASIDGMSNEIHVKLFKFISHEITLATTDSVYGPQNPFRNPTVEQSFWDFQPGIMVLLMQLIPSLFAKKSVAARETMTKAFLHYFQAMGHEKGSALIQARYNHSVEHHIPLEDIARYECGGAVGILTNTSPASFWMVFHLYSNKSILEECRQELTRVLSDNYMIGDDGSRKTIRTLDMTSVKSACPILLSTFQEVLRVHSVGISTRLVMEDHLLDGKYLLKKGSTLMIPGPVQHTSTSTFGATVDSFDHRRFIPGERSHNPMAFRAFGGGTTLCPGRHFATTEILAFTALMILRCDVKPASGHWVCPTTYKAGLWETTPMPDFDLDVIISPRPSLDESVIWKVLISASDKGIKLSAEDM</sequence>
<accession>A0A8K0VZ36</accession>
<evidence type="ECO:0000256" key="2">
    <source>
        <dbReference type="ARBA" id="ARBA00010617"/>
    </source>
</evidence>
<evidence type="ECO:0000313" key="9">
    <source>
        <dbReference type="Proteomes" id="UP000813461"/>
    </source>
</evidence>
<proteinExistence type="inferred from homology"/>
<dbReference type="InterPro" id="IPR001128">
    <property type="entry name" value="Cyt_P450"/>
</dbReference>
<keyword evidence="6" id="KW-0503">Monooxygenase</keyword>
<dbReference type="InterPro" id="IPR002403">
    <property type="entry name" value="Cyt_P450_E_grp-IV"/>
</dbReference>
<dbReference type="Proteomes" id="UP000813461">
    <property type="component" value="Unassembled WGS sequence"/>
</dbReference>
<gene>
    <name evidence="8" type="ORF">FB567DRAFT_494401</name>
</gene>
<dbReference type="OrthoDB" id="3366823at2759"/>
<keyword evidence="9" id="KW-1185">Reference proteome</keyword>
<keyword evidence="3 5" id="KW-0479">Metal-binding</keyword>
<feature type="transmembrane region" description="Helical" evidence="7">
    <location>
        <begin position="6"/>
        <end position="26"/>
    </location>
</feature>
<keyword evidence="7" id="KW-0472">Membrane</keyword>
<comment type="similarity">
    <text evidence="2 6">Belongs to the cytochrome P450 family.</text>
</comment>
<dbReference type="InterPro" id="IPR036396">
    <property type="entry name" value="Cyt_P450_sf"/>
</dbReference>
<keyword evidence="5 6" id="KW-0349">Heme</keyword>
<dbReference type="InterPro" id="IPR053007">
    <property type="entry name" value="CYP450_monoxygenase_sec-met"/>
</dbReference>
<evidence type="ECO:0000256" key="5">
    <source>
        <dbReference type="PIRSR" id="PIRSR602403-1"/>
    </source>
</evidence>
<keyword evidence="7" id="KW-1133">Transmembrane helix</keyword>
<evidence type="ECO:0000256" key="3">
    <source>
        <dbReference type="ARBA" id="ARBA00022723"/>
    </source>
</evidence>
<reference evidence="8" key="1">
    <citation type="journal article" date="2021" name="Nat. Commun.">
        <title>Genetic determinants of endophytism in the Arabidopsis root mycobiome.</title>
        <authorList>
            <person name="Mesny F."/>
            <person name="Miyauchi S."/>
            <person name="Thiergart T."/>
            <person name="Pickel B."/>
            <person name="Atanasova L."/>
            <person name="Karlsson M."/>
            <person name="Huettel B."/>
            <person name="Barry K.W."/>
            <person name="Haridas S."/>
            <person name="Chen C."/>
            <person name="Bauer D."/>
            <person name="Andreopoulos W."/>
            <person name="Pangilinan J."/>
            <person name="LaButti K."/>
            <person name="Riley R."/>
            <person name="Lipzen A."/>
            <person name="Clum A."/>
            <person name="Drula E."/>
            <person name="Henrissat B."/>
            <person name="Kohler A."/>
            <person name="Grigoriev I.V."/>
            <person name="Martin F.M."/>
            <person name="Hacquard S."/>
        </authorList>
    </citation>
    <scope>NUCLEOTIDE SEQUENCE</scope>
    <source>
        <strain evidence="8">MPI-SDFR-AT-0120</strain>
    </source>
</reference>
<dbReference type="GO" id="GO:0016705">
    <property type="term" value="F:oxidoreductase activity, acting on paired donors, with incorporation or reduction of molecular oxygen"/>
    <property type="evidence" value="ECO:0007669"/>
    <property type="project" value="InterPro"/>
</dbReference>
<evidence type="ECO:0000256" key="1">
    <source>
        <dbReference type="ARBA" id="ARBA00001971"/>
    </source>
</evidence>
<dbReference type="CDD" id="cd11040">
    <property type="entry name" value="CYP7_CYP8-like"/>
    <property type="match status" value="1"/>
</dbReference>
<dbReference type="EMBL" id="JAGMVJ010000008">
    <property type="protein sequence ID" value="KAH7088269.1"/>
    <property type="molecule type" value="Genomic_DNA"/>
</dbReference>
<protein>
    <submittedName>
        <fullName evidence="8">Cytochrome P450</fullName>
    </submittedName>
</protein>